<proteinExistence type="predicted"/>
<keyword evidence="4" id="KW-1185">Reference proteome</keyword>
<gene>
    <name evidence="3" type="ORF">FA15DRAFT_669146</name>
</gene>
<sequence>MVCLYLVAVIPFLVQVSALNIRENWDKATKVVPTITAPIITSSTPPLAGCPTGTVTVTDITYEGVVTDSSVLGSAQPTQIISSALALDKRYTAPGPYNPPSGFLDLPSGTPSFIIISETESSGSGITITDSSSGPVITISSTSGPITITEKAPHPDITSSAYGKPPYPPKAGKSYSKAPKSCAALPTVTVHETRAWPTAASTSTAVVSGTVGEDAALGQVKDTSGATGVAVWGGMSVAIGAVTLISALL</sequence>
<evidence type="ECO:0000256" key="1">
    <source>
        <dbReference type="SAM" id="Phobius"/>
    </source>
</evidence>
<keyword evidence="2" id="KW-0732">Signal</keyword>
<feature type="chain" id="PRO_5022696446" evidence="2">
    <location>
        <begin position="19"/>
        <end position="249"/>
    </location>
</feature>
<keyword evidence="1" id="KW-0812">Transmembrane</keyword>
<reference evidence="3 4" key="1">
    <citation type="journal article" date="2019" name="Nat. Ecol. Evol.">
        <title>Megaphylogeny resolves global patterns of mushroom evolution.</title>
        <authorList>
            <person name="Varga T."/>
            <person name="Krizsan K."/>
            <person name="Foldi C."/>
            <person name="Dima B."/>
            <person name="Sanchez-Garcia M."/>
            <person name="Sanchez-Ramirez S."/>
            <person name="Szollosi G.J."/>
            <person name="Szarkandi J.G."/>
            <person name="Papp V."/>
            <person name="Albert L."/>
            <person name="Andreopoulos W."/>
            <person name="Angelini C."/>
            <person name="Antonin V."/>
            <person name="Barry K.W."/>
            <person name="Bougher N.L."/>
            <person name="Buchanan P."/>
            <person name="Buyck B."/>
            <person name="Bense V."/>
            <person name="Catcheside P."/>
            <person name="Chovatia M."/>
            <person name="Cooper J."/>
            <person name="Damon W."/>
            <person name="Desjardin D."/>
            <person name="Finy P."/>
            <person name="Geml J."/>
            <person name="Haridas S."/>
            <person name="Hughes K."/>
            <person name="Justo A."/>
            <person name="Karasinski D."/>
            <person name="Kautmanova I."/>
            <person name="Kiss B."/>
            <person name="Kocsube S."/>
            <person name="Kotiranta H."/>
            <person name="LaButti K.M."/>
            <person name="Lechner B.E."/>
            <person name="Liimatainen K."/>
            <person name="Lipzen A."/>
            <person name="Lukacs Z."/>
            <person name="Mihaltcheva S."/>
            <person name="Morgado L.N."/>
            <person name="Niskanen T."/>
            <person name="Noordeloos M.E."/>
            <person name="Ohm R.A."/>
            <person name="Ortiz-Santana B."/>
            <person name="Ovrebo C."/>
            <person name="Racz N."/>
            <person name="Riley R."/>
            <person name="Savchenko A."/>
            <person name="Shiryaev A."/>
            <person name="Soop K."/>
            <person name="Spirin V."/>
            <person name="Szebenyi C."/>
            <person name="Tomsovsky M."/>
            <person name="Tulloss R.E."/>
            <person name="Uehling J."/>
            <person name="Grigoriev I.V."/>
            <person name="Vagvolgyi C."/>
            <person name="Papp T."/>
            <person name="Martin F.M."/>
            <person name="Miettinen O."/>
            <person name="Hibbett D.S."/>
            <person name="Nagy L.G."/>
        </authorList>
    </citation>
    <scope>NUCLEOTIDE SEQUENCE [LARGE SCALE GENOMIC DNA]</scope>
    <source>
        <strain evidence="3 4">CBS 121175</strain>
    </source>
</reference>
<dbReference type="AlphaFoldDB" id="A0A5C3KWL1"/>
<protein>
    <submittedName>
        <fullName evidence="3">Uncharacterized protein</fullName>
    </submittedName>
</protein>
<feature type="transmembrane region" description="Helical" evidence="1">
    <location>
        <begin position="229"/>
        <end position="248"/>
    </location>
</feature>
<keyword evidence="1" id="KW-0472">Membrane</keyword>
<evidence type="ECO:0000313" key="4">
    <source>
        <dbReference type="Proteomes" id="UP000307440"/>
    </source>
</evidence>
<evidence type="ECO:0000256" key="2">
    <source>
        <dbReference type="SAM" id="SignalP"/>
    </source>
</evidence>
<name>A0A5C3KWL1_COPMA</name>
<feature type="signal peptide" evidence="2">
    <location>
        <begin position="1"/>
        <end position="18"/>
    </location>
</feature>
<evidence type="ECO:0000313" key="3">
    <source>
        <dbReference type="EMBL" id="TFK24832.1"/>
    </source>
</evidence>
<dbReference type="Proteomes" id="UP000307440">
    <property type="component" value="Unassembled WGS sequence"/>
</dbReference>
<accession>A0A5C3KWL1</accession>
<keyword evidence="1" id="KW-1133">Transmembrane helix</keyword>
<dbReference type="EMBL" id="ML210194">
    <property type="protein sequence ID" value="TFK24832.1"/>
    <property type="molecule type" value="Genomic_DNA"/>
</dbReference>
<organism evidence="3 4">
    <name type="scientific">Coprinopsis marcescibilis</name>
    <name type="common">Agaric fungus</name>
    <name type="synonym">Psathyrella marcescibilis</name>
    <dbReference type="NCBI Taxonomy" id="230819"/>
    <lineage>
        <taxon>Eukaryota</taxon>
        <taxon>Fungi</taxon>
        <taxon>Dikarya</taxon>
        <taxon>Basidiomycota</taxon>
        <taxon>Agaricomycotina</taxon>
        <taxon>Agaricomycetes</taxon>
        <taxon>Agaricomycetidae</taxon>
        <taxon>Agaricales</taxon>
        <taxon>Agaricineae</taxon>
        <taxon>Psathyrellaceae</taxon>
        <taxon>Coprinopsis</taxon>
    </lineage>
</organism>